<sequence length="238" mass="25723">MTDDADEIAQERRERRRDRELASPQQRFGARLRANASAEMLQAKLMDTELASLRHTFEHMRTTNALPAASAALLAARRRYVAGAGKSGAYAALLNADLSATLSNVFLVGGHGLSELAVLSDVRASDVLVVFSLRRYRRETVRFGRLFHEAGGRLVVVTDSAGSPLAGFADALVLVDTGSASYADSPTSVAATCHVLSTLTAASAKGARRRLARRDEISATLDLYHHYDPAEDGPKEER</sequence>
<dbReference type="Proteomes" id="UP000481339">
    <property type="component" value="Unassembled WGS sequence"/>
</dbReference>
<reference evidence="3 4" key="1">
    <citation type="submission" date="2019-09" db="EMBL/GenBank/DDBJ databases">
        <title>Phylogeny of genus Pseudoclavibacter and closely related genus.</title>
        <authorList>
            <person name="Li Y."/>
        </authorList>
    </citation>
    <scope>NUCLEOTIDE SEQUENCE [LARGE SCALE GENOMIC DNA]</scope>
    <source>
        <strain evidence="3 4">JCM 16921</strain>
    </source>
</reference>
<protein>
    <submittedName>
        <fullName evidence="3">MurR/RpiR family transcriptional regulator</fullName>
    </submittedName>
</protein>
<dbReference type="GO" id="GO:0003677">
    <property type="term" value="F:DNA binding"/>
    <property type="evidence" value="ECO:0007669"/>
    <property type="project" value="InterPro"/>
</dbReference>
<feature type="compositionally biased region" description="Basic and acidic residues" evidence="1">
    <location>
        <begin position="9"/>
        <end position="21"/>
    </location>
</feature>
<evidence type="ECO:0000313" key="4">
    <source>
        <dbReference type="Proteomes" id="UP000481339"/>
    </source>
</evidence>
<dbReference type="PROSITE" id="PS51464">
    <property type="entry name" value="SIS"/>
    <property type="match status" value="1"/>
</dbReference>
<comment type="caution">
    <text evidence="3">The sequence shown here is derived from an EMBL/GenBank/DDBJ whole genome shotgun (WGS) entry which is preliminary data.</text>
</comment>
<dbReference type="InterPro" id="IPR047640">
    <property type="entry name" value="RpiR-like"/>
</dbReference>
<evidence type="ECO:0000259" key="2">
    <source>
        <dbReference type="PROSITE" id="PS51464"/>
    </source>
</evidence>
<dbReference type="InterPro" id="IPR001347">
    <property type="entry name" value="SIS_dom"/>
</dbReference>
<dbReference type="SUPFAM" id="SSF53697">
    <property type="entry name" value="SIS domain"/>
    <property type="match status" value="1"/>
</dbReference>
<dbReference type="PANTHER" id="PTHR30514">
    <property type="entry name" value="GLUCOKINASE"/>
    <property type="match status" value="1"/>
</dbReference>
<dbReference type="RefSeq" id="WP_158035476.1">
    <property type="nucleotide sequence ID" value="NZ_BAAAZV010000018.1"/>
</dbReference>
<dbReference type="GO" id="GO:0097367">
    <property type="term" value="F:carbohydrate derivative binding"/>
    <property type="evidence" value="ECO:0007669"/>
    <property type="project" value="InterPro"/>
</dbReference>
<gene>
    <name evidence="3" type="ORF">F8O02_01680</name>
</gene>
<keyword evidence="4" id="KW-1185">Reference proteome</keyword>
<feature type="region of interest" description="Disordered" evidence="1">
    <location>
        <begin position="1"/>
        <end position="26"/>
    </location>
</feature>
<organism evidence="3 4">
    <name type="scientific">Pseudoclavibacter caeni</name>
    <dbReference type="NCBI Taxonomy" id="908846"/>
    <lineage>
        <taxon>Bacteria</taxon>
        <taxon>Bacillati</taxon>
        <taxon>Actinomycetota</taxon>
        <taxon>Actinomycetes</taxon>
        <taxon>Micrococcales</taxon>
        <taxon>Microbacteriaceae</taxon>
        <taxon>Pseudoclavibacter</taxon>
    </lineage>
</organism>
<accession>A0A7C8BPD8</accession>
<dbReference type="GO" id="GO:1901135">
    <property type="term" value="P:carbohydrate derivative metabolic process"/>
    <property type="evidence" value="ECO:0007669"/>
    <property type="project" value="InterPro"/>
</dbReference>
<dbReference type="Gene3D" id="3.40.50.10490">
    <property type="entry name" value="Glucose-6-phosphate isomerase like protein, domain 1"/>
    <property type="match status" value="1"/>
</dbReference>
<dbReference type="PANTHER" id="PTHR30514:SF18">
    <property type="entry name" value="RPIR-FAMILY TRANSCRIPTIONAL REGULATOR"/>
    <property type="match status" value="1"/>
</dbReference>
<name>A0A7C8BPD8_9MICO</name>
<dbReference type="AlphaFoldDB" id="A0A7C8BPD8"/>
<dbReference type="EMBL" id="WBKA01000001">
    <property type="protein sequence ID" value="KAB1633663.1"/>
    <property type="molecule type" value="Genomic_DNA"/>
</dbReference>
<dbReference type="InterPro" id="IPR046348">
    <property type="entry name" value="SIS_dom_sf"/>
</dbReference>
<dbReference type="GO" id="GO:0003700">
    <property type="term" value="F:DNA-binding transcription factor activity"/>
    <property type="evidence" value="ECO:0007669"/>
    <property type="project" value="InterPro"/>
</dbReference>
<feature type="domain" description="SIS" evidence="2">
    <location>
        <begin position="69"/>
        <end position="212"/>
    </location>
</feature>
<dbReference type="OrthoDB" id="3290068at2"/>
<dbReference type="Pfam" id="PF01380">
    <property type="entry name" value="SIS"/>
    <property type="match status" value="1"/>
</dbReference>
<proteinExistence type="predicted"/>
<evidence type="ECO:0000313" key="3">
    <source>
        <dbReference type="EMBL" id="KAB1633663.1"/>
    </source>
</evidence>
<evidence type="ECO:0000256" key="1">
    <source>
        <dbReference type="SAM" id="MobiDB-lite"/>
    </source>
</evidence>